<organism evidence="1 2">
    <name type="scientific">Lasallia pustulata</name>
    <dbReference type="NCBI Taxonomy" id="136370"/>
    <lineage>
        <taxon>Eukaryota</taxon>
        <taxon>Fungi</taxon>
        <taxon>Dikarya</taxon>
        <taxon>Ascomycota</taxon>
        <taxon>Pezizomycotina</taxon>
        <taxon>Lecanoromycetes</taxon>
        <taxon>OSLEUM clade</taxon>
        <taxon>Umbilicariomycetidae</taxon>
        <taxon>Umbilicariales</taxon>
        <taxon>Umbilicariaceae</taxon>
        <taxon>Lasallia</taxon>
    </lineage>
</organism>
<keyword evidence="1" id="KW-0808">Transferase</keyword>
<name>A0A5M8PY97_9LECA</name>
<evidence type="ECO:0000313" key="1">
    <source>
        <dbReference type="EMBL" id="KAA6414026.1"/>
    </source>
</evidence>
<dbReference type="Proteomes" id="UP000324767">
    <property type="component" value="Unassembled WGS sequence"/>
</dbReference>
<keyword evidence="1" id="KW-0489">Methyltransferase</keyword>
<sequence>MSQLLAPAPAANLICLEFPTYKDPSLGGPPFGLSPAVYVEHLSHPGEELPPGGLERVAHWQPERTHEIGKGTDWVSVWRHQ</sequence>
<proteinExistence type="predicted"/>
<accession>A0A5M8PY97</accession>
<evidence type="ECO:0000313" key="2">
    <source>
        <dbReference type="Proteomes" id="UP000324767"/>
    </source>
</evidence>
<dbReference type="Gene3D" id="3.40.50.150">
    <property type="entry name" value="Vaccinia Virus protein VP39"/>
    <property type="match status" value="1"/>
</dbReference>
<dbReference type="AlphaFoldDB" id="A0A5M8PY97"/>
<protein>
    <submittedName>
        <fullName evidence="1">Thiol methyltransferase</fullName>
    </submittedName>
</protein>
<dbReference type="InterPro" id="IPR029063">
    <property type="entry name" value="SAM-dependent_MTases_sf"/>
</dbReference>
<gene>
    <name evidence="1" type="ORF">FRX48_02388</name>
</gene>
<reference evidence="1 2" key="1">
    <citation type="submission" date="2019-09" db="EMBL/GenBank/DDBJ databases">
        <title>The hologenome of the rock-dwelling lichen Lasallia pustulata.</title>
        <authorList>
            <person name="Greshake Tzovaras B."/>
            <person name="Segers F."/>
            <person name="Bicker A."/>
            <person name="Dal Grande F."/>
            <person name="Otte J."/>
            <person name="Hankeln T."/>
            <person name="Schmitt I."/>
            <person name="Ebersberger I."/>
        </authorList>
    </citation>
    <scope>NUCLEOTIDE SEQUENCE [LARGE SCALE GENOMIC DNA]</scope>
    <source>
        <strain evidence="1">A1-1</strain>
    </source>
</reference>
<dbReference type="GO" id="GO:0008168">
    <property type="term" value="F:methyltransferase activity"/>
    <property type="evidence" value="ECO:0007669"/>
    <property type="project" value="UniProtKB-KW"/>
</dbReference>
<dbReference type="GO" id="GO:0032259">
    <property type="term" value="P:methylation"/>
    <property type="evidence" value="ECO:0007669"/>
    <property type="project" value="UniProtKB-KW"/>
</dbReference>
<comment type="caution">
    <text evidence="1">The sequence shown here is derived from an EMBL/GenBank/DDBJ whole genome shotgun (WGS) entry which is preliminary data.</text>
</comment>
<dbReference type="OrthoDB" id="276151at2759"/>
<dbReference type="EMBL" id="VXIT01000003">
    <property type="protein sequence ID" value="KAA6414026.1"/>
    <property type="molecule type" value="Genomic_DNA"/>
</dbReference>